<protein>
    <recommendedName>
        <fullName evidence="1">Heme NO-binding domain-containing protein</fullName>
    </recommendedName>
</protein>
<keyword evidence="3" id="KW-1185">Reference proteome</keyword>
<dbReference type="Pfam" id="PF07700">
    <property type="entry name" value="HNOB"/>
    <property type="match status" value="1"/>
</dbReference>
<sequence>MKGIVFTEFLEMVEEKYGYEAVDRIIRQSKVPNDGAYTATGTYPSSEMHALLTTLCNAEQLSGDDVLTAFGDHLFRVFLKNYPWLITASKDSFQLLESVEGTIHVDVLKLYPDAELPRFQTTRLDEHTLEMIYQSDRRMSSLAVGLIMATARHFQEQITIETESLESTGKSVRFLIKK</sequence>
<reference evidence="2 3" key="1">
    <citation type="submission" date="2016-10" db="EMBL/GenBank/DDBJ databases">
        <title>Arsenicibacter rosenii gen. nov., sp. nov., an efficient arsenic-methylating bacterium isolated from an arsenic-contaminated paddy soil.</title>
        <authorList>
            <person name="Huang K."/>
        </authorList>
    </citation>
    <scope>NUCLEOTIDE SEQUENCE [LARGE SCALE GENOMIC DNA]</scope>
    <source>
        <strain evidence="2 3">SM-1</strain>
    </source>
</reference>
<dbReference type="RefSeq" id="WP_071502964.1">
    <property type="nucleotide sequence ID" value="NZ_MORL01000004.1"/>
</dbReference>
<dbReference type="Proteomes" id="UP000181790">
    <property type="component" value="Unassembled WGS sequence"/>
</dbReference>
<organism evidence="2 3">
    <name type="scientific">Arsenicibacter rosenii</name>
    <dbReference type="NCBI Taxonomy" id="1750698"/>
    <lineage>
        <taxon>Bacteria</taxon>
        <taxon>Pseudomonadati</taxon>
        <taxon>Bacteroidota</taxon>
        <taxon>Cytophagia</taxon>
        <taxon>Cytophagales</taxon>
        <taxon>Spirosomataceae</taxon>
        <taxon>Arsenicibacter</taxon>
    </lineage>
</organism>
<dbReference type="InterPro" id="IPR038158">
    <property type="entry name" value="H-NOX_domain_sf"/>
</dbReference>
<dbReference type="EMBL" id="MORL01000004">
    <property type="protein sequence ID" value="OIN59282.1"/>
    <property type="molecule type" value="Genomic_DNA"/>
</dbReference>
<accession>A0A1S2VKJ6</accession>
<dbReference type="SUPFAM" id="SSF111126">
    <property type="entry name" value="Ligand-binding domain in the NO signalling and Golgi transport"/>
    <property type="match status" value="1"/>
</dbReference>
<comment type="caution">
    <text evidence="2">The sequence shown here is derived from an EMBL/GenBank/DDBJ whole genome shotgun (WGS) entry which is preliminary data.</text>
</comment>
<dbReference type="InterPro" id="IPR011644">
    <property type="entry name" value="Heme_NO-bd"/>
</dbReference>
<dbReference type="Gene3D" id="3.90.1520.10">
    <property type="entry name" value="H-NOX domain"/>
    <property type="match status" value="1"/>
</dbReference>
<dbReference type="OrthoDB" id="7266652at2"/>
<gene>
    <name evidence="2" type="ORF">BLX24_09855</name>
</gene>
<dbReference type="AlphaFoldDB" id="A0A1S2VKJ6"/>
<evidence type="ECO:0000313" key="3">
    <source>
        <dbReference type="Proteomes" id="UP000181790"/>
    </source>
</evidence>
<dbReference type="GO" id="GO:0020037">
    <property type="term" value="F:heme binding"/>
    <property type="evidence" value="ECO:0007669"/>
    <property type="project" value="InterPro"/>
</dbReference>
<dbReference type="InterPro" id="IPR024096">
    <property type="entry name" value="NO_sig/Golgi_transp_ligand-bd"/>
</dbReference>
<feature type="domain" description="Heme NO-binding" evidence="1">
    <location>
        <begin position="2"/>
        <end position="161"/>
    </location>
</feature>
<evidence type="ECO:0000259" key="1">
    <source>
        <dbReference type="Pfam" id="PF07700"/>
    </source>
</evidence>
<dbReference type="PANTHER" id="PTHR45655">
    <property type="entry name" value="GUANYLATE CYCLASE SOLUBLE SUBUNIT BETA-2"/>
    <property type="match status" value="1"/>
</dbReference>
<proteinExistence type="predicted"/>
<name>A0A1S2VKJ6_9BACT</name>
<evidence type="ECO:0000313" key="2">
    <source>
        <dbReference type="EMBL" id="OIN59282.1"/>
    </source>
</evidence>
<dbReference type="PANTHER" id="PTHR45655:SF13">
    <property type="entry name" value="SOLUBLE GUANYLATE CYCLASE GCY-32-RELATED"/>
    <property type="match status" value="1"/>
</dbReference>